<evidence type="ECO:0000313" key="2">
    <source>
        <dbReference type="EMBL" id="GES08762.1"/>
    </source>
</evidence>
<dbReference type="EMBL" id="BLAE01000012">
    <property type="protein sequence ID" value="GES08762.1"/>
    <property type="molecule type" value="Genomic_DNA"/>
</dbReference>
<accession>A0A5M3WL56</accession>
<reference evidence="2 3" key="1">
    <citation type="submission" date="2019-10" db="EMBL/GenBank/DDBJ databases">
        <title>Whole genome shotgun sequence of Acrocarpospora macrocephala NBRC 16266.</title>
        <authorList>
            <person name="Ichikawa N."/>
            <person name="Kimura A."/>
            <person name="Kitahashi Y."/>
            <person name="Komaki H."/>
            <person name="Oguchi A."/>
        </authorList>
    </citation>
    <scope>NUCLEOTIDE SEQUENCE [LARGE SCALE GENOMIC DNA]</scope>
    <source>
        <strain evidence="2 3">NBRC 16266</strain>
    </source>
</reference>
<feature type="region of interest" description="Disordered" evidence="1">
    <location>
        <begin position="1"/>
        <end position="50"/>
    </location>
</feature>
<evidence type="ECO:0000313" key="3">
    <source>
        <dbReference type="Proteomes" id="UP000331127"/>
    </source>
</evidence>
<proteinExistence type="predicted"/>
<keyword evidence="3" id="KW-1185">Reference proteome</keyword>
<name>A0A5M3WL56_9ACTN</name>
<evidence type="ECO:0000256" key="1">
    <source>
        <dbReference type="SAM" id="MobiDB-lite"/>
    </source>
</evidence>
<feature type="compositionally biased region" description="Polar residues" evidence="1">
    <location>
        <begin position="12"/>
        <end position="26"/>
    </location>
</feature>
<dbReference type="AlphaFoldDB" id="A0A5M3WL56"/>
<protein>
    <submittedName>
        <fullName evidence="2">Uncharacterized protein</fullName>
    </submittedName>
</protein>
<sequence length="75" mass="8500">MIGGGINRREVSTSQPTASEEQTQESGEALAMVDDRASEDDQEPRKAEGHQVPAIRPIWRMILWIIWFLIESHTP</sequence>
<organism evidence="2 3">
    <name type="scientific">Acrocarpospora macrocephala</name>
    <dbReference type="NCBI Taxonomy" id="150177"/>
    <lineage>
        <taxon>Bacteria</taxon>
        <taxon>Bacillati</taxon>
        <taxon>Actinomycetota</taxon>
        <taxon>Actinomycetes</taxon>
        <taxon>Streptosporangiales</taxon>
        <taxon>Streptosporangiaceae</taxon>
        <taxon>Acrocarpospora</taxon>
    </lineage>
</organism>
<dbReference type="Proteomes" id="UP000331127">
    <property type="component" value="Unassembled WGS sequence"/>
</dbReference>
<comment type="caution">
    <text evidence="2">The sequence shown here is derived from an EMBL/GenBank/DDBJ whole genome shotgun (WGS) entry which is preliminary data.</text>
</comment>
<gene>
    <name evidence="2" type="ORF">Amac_023580</name>
</gene>